<keyword evidence="4" id="KW-0460">Magnesium</keyword>
<comment type="caution">
    <text evidence="7">The sequence shown here is derived from an EMBL/GenBank/DDBJ whole genome shotgun (WGS) entry which is preliminary data.</text>
</comment>
<protein>
    <recommendedName>
        <fullName evidence="6">Nudix hydrolase domain-containing protein</fullName>
    </recommendedName>
</protein>
<sequence length="156" mass="17117">MTGLLPPEQWFASLPTSYLAASGLITDPDGRVLLVDPNYREHWTMPGGVVEHGEAPHLACEREVAEEVGLAVRTGRLLAVHWSAPRAPRPRAFLSFVFDCGTVAPDTPIRLQREELDGYVFAEPARALSLMDPALAPRLEAALRARDRGETVYVTS</sequence>
<keyword evidence="3 5" id="KW-0378">Hydrolase</keyword>
<dbReference type="STRING" id="665004.AC529_00330"/>
<comment type="similarity">
    <text evidence="2 5">Belongs to the Nudix hydrolase family.</text>
</comment>
<evidence type="ECO:0000256" key="2">
    <source>
        <dbReference type="ARBA" id="ARBA00005582"/>
    </source>
</evidence>
<dbReference type="InterPro" id="IPR000086">
    <property type="entry name" value="NUDIX_hydrolase_dom"/>
</dbReference>
<dbReference type="CDD" id="cd18876">
    <property type="entry name" value="NUDIX_Hydrolase"/>
    <property type="match status" value="1"/>
</dbReference>
<dbReference type="Proteomes" id="UP000074382">
    <property type="component" value="Unassembled WGS sequence"/>
</dbReference>
<evidence type="ECO:0000259" key="6">
    <source>
        <dbReference type="PROSITE" id="PS51462"/>
    </source>
</evidence>
<dbReference type="InterPro" id="IPR020084">
    <property type="entry name" value="NUDIX_hydrolase_CS"/>
</dbReference>
<dbReference type="OrthoDB" id="4247482at2"/>
<evidence type="ECO:0000256" key="4">
    <source>
        <dbReference type="ARBA" id="ARBA00022842"/>
    </source>
</evidence>
<dbReference type="Pfam" id="PF00293">
    <property type="entry name" value="NUDIX"/>
    <property type="match status" value="1"/>
</dbReference>
<proteinExistence type="inferred from homology"/>
<name>A0A147KMP8_THECS</name>
<dbReference type="PANTHER" id="PTHR43046">
    <property type="entry name" value="GDP-MANNOSE MANNOSYL HYDROLASE"/>
    <property type="match status" value="1"/>
</dbReference>
<accession>A0A147KMP8</accession>
<dbReference type="PATRIC" id="fig|665004.4.peg.1903"/>
<evidence type="ECO:0000256" key="5">
    <source>
        <dbReference type="RuleBase" id="RU003476"/>
    </source>
</evidence>
<reference evidence="8" key="1">
    <citation type="journal article" date="2017" name="Acta Aliment.">
        <title>Plant polysaccharide degrading enzyme system of Thermpbifida cellulosilytica TB100 revealed by de novo genome project data.</title>
        <authorList>
            <person name="Toth A."/>
            <person name="Baka E."/>
            <person name="Luzics S."/>
            <person name="Bata-Vidacs I."/>
            <person name="Nagy I."/>
            <person name="Balint B."/>
            <person name="Herceg R."/>
            <person name="Olasz F."/>
            <person name="Wilk T."/>
            <person name="Nagy T."/>
            <person name="Kriszt B."/>
            <person name="Nagy I."/>
            <person name="Kukolya J."/>
        </authorList>
    </citation>
    <scope>NUCLEOTIDE SEQUENCE [LARGE SCALE GENOMIC DNA]</scope>
    <source>
        <strain evidence="8">TB100</strain>
    </source>
</reference>
<evidence type="ECO:0000313" key="8">
    <source>
        <dbReference type="Proteomes" id="UP000074382"/>
    </source>
</evidence>
<dbReference type="RefSeq" id="WP_068755404.1">
    <property type="nucleotide sequence ID" value="NZ_KQ950181.1"/>
</dbReference>
<dbReference type="GO" id="GO:0016787">
    <property type="term" value="F:hydrolase activity"/>
    <property type="evidence" value="ECO:0007669"/>
    <property type="project" value="UniProtKB-KW"/>
</dbReference>
<evidence type="ECO:0000256" key="3">
    <source>
        <dbReference type="ARBA" id="ARBA00022801"/>
    </source>
</evidence>
<dbReference type="Gene3D" id="3.90.79.10">
    <property type="entry name" value="Nucleoside Triphosphate Pyrophosphohydrolase"/>
    <property type="match status" value="1"/>
</dbReference>
<dbReference type="InterPro" id="IPR020476">
    <property type="entry name" value="Nudix_hydrolase"/>
</dbReference>
<gene>
    <name evidence="7" type="ORF">AC529_00330</name>
</gene>
<comment type="cofactor">
    <cofactor evidence="1">
        <name>Mg(2+)</name>
        <dbReference type="ChEBI" id="CHEBI:18420"/>
    </cofactor>
</comment>
<keyword evidence="8" id="KW-1185">Reference proteome</keyword>
<dbReference type="AlphaFoldDB" id="A0A147KMP8"/>
<organism evidence="7 8">
    <name type="scientific">Thermobifida cellulosilytica TB100</name>
    <dbReference type="NCBI Taxonomy" id="665004"/>
    <lineage>
        <taxon>Bacteria</taxon>
        <taxon>Bacillati</taxon>
        <taxon>Actinomycetota</taxon>
        <taxon>Actinomycetes</taxon>
        <taxon>Streptosporangiales</taxon>
        <taxon>Nocardiopsidaceae</taxon>
        <taxon>Thermobifida</taxon>
    </lineage>
</organism>
<feature type="domain" description="Nudix hydrolase" evidence="6">
    <location>
        <begin position="16"/>
        <end position="144"/>
    </location>
</feature>
<dbReference type="PRINTS" id="PR00502">
    <property type="entry name" value="NUDIXFAMILY"/>
</dbReference>
<dbReference type="PROSITE" id="PS00893">
    <property type="entry name" value="NUDIX_BOX"/>
    <property type="match status" value="1"/>
</dbReference>
<dbReference type="PROSITE" id="PS51462">
    <property type="entry name" value="NUDIX"/>
    <property type="match status" value="1"/>
</dbReference>
<evidence type="ECO:0000313" key="7">
    <source>
        <dbReference type="EMBL" id="KUP98605.1"/>
    </source>
</evidence>
<dbReference type="EMBL" id="LGEM01000003">
    <property type="protein sequence ID" value="KUP98605.1"/>
    <property type="molecule type" value="Genomic_DNA"/>
</dbReference>
<evidence type="ECO:0000256" key="1">
    <source>
        <dbReference type="ARBA" id="ARBA00001946"/>
    </source>
</evidence>
<dbReference type="InterPro" id="IPR015797">
    <property type="entry name" value="NUDIX_hydrolase-like_dom_sf"/>
</dbReference>
<dbReference type="PANTHER" id="PTHR43046:SF12">
    <property type="entry name" value="GDP-MANNOSE MANNOSYL HYDROLASE"/>
    <property type="match status" value="1"/>
</dbReference>
<dbReference type="SUPFAM" id="SSF55811">
    <property type="entry name" value="Nudix"/>
    <property type="match status" value="1"/>
</dbReference>